<keyword evidence="6 7" id="KW-0520">NAD</keyword>
<feature type="binding site" evidence="7">
    <location>
        <position position="611"/>
    </location>
    <ligand>
        <name>deamido-NAD(+)</name>
        <dbReference type="ChEBI" id="CHEBI:58437"/>
        <note>ligand shared between two neighboring subunits</note>
    </ligand>
</feature>
<dbReference type="EC" id="6.3.5.1" evidence="7 8"/>
<comment type="function">
    <text evidence="7">Catalyzes the ATP-dependent amidation of deamido-NAD to form NAD. Uses L-glutamine as a nitrogen source.</text>
</comment>
<dbReference type="eggNOG" id="COG0171">
    <property type="taxonomic scope" value="Bacteria"/>
</dbReference>
<dbReference type="InterPro" id="IPR036526">
    <property type="entry name" value="C-N_Hydrolase_sf"/>
</dbReference>
<dbReference type="InterPro" id="IPR041856">
    <property type="entry name" value="NAD+_synth_C"/>
</dbReference>
<dbReference type="GO" id="GO:0008795">
    <property type="term" value="F:NAD+ synthase activity"/>
    <property type="evidence" value="ECO:0007669"/>
    <property type="project" value="UniProtKB-UniRule"/>
</dbReference>
<protein>
    <recommendedName>
        <fullName evidence="7 8">Glutamine-dependent NAD(+) synthetase</fullName>
        <ecNumber evidence="7 8">6.3.5.1</ecNumber>
    </recommendedName>
    <alternativeName>
        <fullName evidence="7 8">NAD(+) synthase [glutamine-hydrolyzing]</fullName>
    </alternativeName>
</protein>
<dbReference type="NCBIfam" id="NF002730">
    <property type="entry name" value="PRK02628.1"/>
    <property type="match status" value="1"/>
</dbReference>
<reference evidence="11 12" key="1">
    <citation type="submission" date="2011-09" db="EMBL/GenBank/DDBJ databases">
        <title>The draft genome of Treponema saccharophilum DSM 2985.</title>
        <authorList>
            <consortium name="US DOE Joint Genome Institute (JGI-PGF)"/>
            <person name="Lucas S."/>
            <person name="Copeland A."/>
            <person name="Lapidus A."/>
            <person name="Glavina del Rio T."/>
            <person name="Dalin E."/>
            <person name="Tice H."/>
            <person name="Bruce D."/>
            <person name="Goodwin L."/>
            <person name="Pitluck S."/>
            <person name="Peters L."/>
            <person name="Kyrpides N."/>
            <person name="Mavromatis K."/>
            <person name="Ivanova N."/>
            <person name="Markowitz V."/>
            <person name="Cheng J.-F."/>
            <person name="Hugenholtz P."/>
            <person name="Woyke T."/>
            <person name="Wu D."/>
            <person name="Gronow S."/>
            <person name="Wellnitz S."/>
            <person name="Brambilla E."/>
            <person name="Klenk H.-P."/>
            <person name="Eisen J.A."/>
        </authorList>
    </citation>
    <scope>NUCLEOTIDE SEQUENCE [LARGE SCALE GENOMIC DNA]</scope>
    <source>
        <strain evidence="11 12">DSM 2985</strain>
    </source>
</reference>
<feature type="binding site" evidence="7">
    <location>
        <position position="477"/>
    </location>
    <ligand>
        <name>deamido-NAD(+)</name>
        <dbReference type="ChEBI" id="CHEBI:58437"/>
        <note>ligand shared between two neighboring subunits</note>
    </ligand>
</feature>
<dbReference type="Proteomes" id="UP000003571">
    <property type="component" value="Unassembled WGS sequence"/>
</dbReference>
<keyword evidence="12" id="KW-1185">Reference proteome</keyword>
<feature type="binding site" evidence="7">
    <location>
        <begin position="362"/>
        <end position="369"/>
    </location>
    <ligand>
        <name>ATP</name>
        <dbReference type="ChEBI" id="CHEBI:30616"/>
    </ligand>
</feature>
<dbReference type="InterPro" id="IPR003010">
    <property type="entry name" value="C-N_Hydrolase"/>
</dbReference>
<dbReference type="EMBL" id="AGRW01000043">
    <property type="protein sequence ID" value="EIC02125.1"/>
    <property type="molecule type" value="Genomic_DNA"/>
</dbReference>
<dbReference type="GO" id="GO:0005737">
    <property type="term" value="C:cytoplasm"/>
    <property type="evidence" value="ECO:0007669"/>
    <property type="project" value="InterPro"/>
</dbReference>
<feature type="domain" description="CN hydrolase" evidence="10">
    <location>
        <begin position="6"/>
        <end position="273"/>
    </location>
</feature>
<keyword evidence="4 7" id="KW-0547">Nucleotide-binding</keyword>
<evidence type="ECO:0000256" key="1">
    <source>
        <dbReference type="ARBA" id="ARBA00005188"/>
    </source>
</evidence>
<evidence type="ECO:0000256" key="5">
    <source>
        <dbReference type="ARBA" id="ARBA00022840"/>
    </source>
</evidence>
<dbReference type="InterPro" id="IPR022310">
    <property type="entry name" value="NAD/GMP_synthase"/>
</dbReference>
<dbReference type="PROSITE" id="PS50263">
    <property type="entry name" value="CN_HYDROLASE"/>
    <property type="match status" value="1"/>
</dbReference>
<dbReference type="GO" id="GO:0004359">
    <property type="term" value="F:glutaminase activity"/>
    <property type="evidence" value="ECO:0007669"/>
    <property type="project" value="InterPro"/>
</dbReference>
<feature type="active site" description="Nucleophile; for glutaminase activity" evidence="7">
    <location>
        <position position="175"/>
    </location>
</feature>
<dbReference type="Gene3D" id="3.40.50.620">
    <property type="entry name" value="HUPs"/>
    <property type="match status" value="1"/>
</dbReference>
<evidence type="ECO:0000256" key="9">
    <source>
        <dbReference type="RuleBase" id="RU003811"/>
    </source>
</evidence>
<dbReference type="UniPathway" id="UPA00253">
    <property type="reaction ID" value="UER00334"/>
</dbReference>
<feature type="binding site" evidence="7">
    <location>
        <position position="202"/>
    </location>
    <ligand>
        <name>L-glutamine</name>
        <dbReference type="ChEBI" id="CHEBI:58359"/>
    </ligand>
</feature>
<dbReference type="PIRSF" id="PIRSF006630">
    <property type="entry name" value="NADS_GAT"/>
    <property type="match status" value="1"/>
</dbReference>
<dbReference type="SUPFAM" id="SSF56317">
    <property type="entry name" value="Carbon-nitrogen hydrolase"/>
    <property type="match status" value="1"/>
</dbReference>
<feature type="binding site" evidence="7">
    <location>
        <position position="472"/>
    </location>
    <ligand>
        <name>ATP</name>
        <dbReference type="ChEBI" id="CHEBI:30616"/>
    </ligand>
</feature>
<keyword evidence="3 7" id="KW-0436">Ligase</keyword>
<proteinExistence type="inferred from homology"/>
<dbReference type="PATRIC" id="fig|907348.3.peg.1243"/>
<dbReference type="eggNOG" id="COG0388">
    <property type="taxonomic scope" value="Bacteria"/>
</dbReference>
<evidence type="ECO:0000259" key="10">
    <source>
        <dbReference type="PROSITE" id="PS50263"/>
    </source>
</evidence>
<sequence length="652" mass="71325">MVHGFLRTACATPHVTVADCSANAESIIQNAKEAAAEGAEVIAFPELCITGYTCSDLFLQQPLQAAAARALEEIAERTAETGSLIIVGLPVSDGRALYNAAAALHKGRILAIVPKSFMPNYAEFYERRHFKPFDAGKNPARTLYLSEKNPEVPFGTDILITSTRDRNVKVAIELCEDLWVPLSPSTKAALSGATVIVNLSASNEIIGKASYRRTLVSAQSAKTVTAYLYANAGNGESTTDVVFSGHSLIAENGTLLAESELFSGKTIFADTDIERIVHERTRTTTFSDCADHSEIFREIPADFTNGGYDSASLILQRKIERTPFVPSGEKERAERCRAVIELQAQGLAKRLRHTNAKTAVIGLSGGLDSTLALLVTARAFDLCGAERRRIISVTMPCFGTTNRTYKNACALASKTGTELREVRIADSVTQHFKDIGHDINVHDVTYENCQARERTQVLMDIANETGGLVIGTGDLSEQALGWATYNGDHMSMYGVNGSIPKTLVRYLVGWFADDAKARGDTDTAEILLDILDTPVSPELLPPNGTEIAQKTEEVVGPYELHDFFLYNVLRFGFSPRKIFFLARAAFSDRDGKEIKKWLVSFYRRFFAQQFKRSCMPDGAKVGSVNLSPRGDWRMPSDASGAVWIKEAEGIEC</sequence>
<dbReference type="CDD" id="cd07570">
    <property type="entry name" value="GAT_Gln-NAD-synth"/>
    <property type="match status" value="1"/>
</dbReference>
<feature type="binding site" evidence="7">
    <location>
        <position position="448"/>
    </location>
    <ligand>
        <name>deamido-NAD(+)</name>
        <dbReference type="ChEBI" id="CHEBI:58437"/>
        <note>ligand shared between two neighboring subunits</note>
    </ligand>
</feature>
<dbReference type="CDD" id="cd00553">
    <property type="entry name" value="NAD_synthase"/>
    <property type="match status" value="1"/>
</dbReference>
<comment type="catalytic activity">
    <reaction evidence="7 8">
        <text>deamido-NAD(+) + L-glutamine + ATP + H2O = L-glutamate + AMP + diphosphate + NAD(+) + H(+)</text>
        <dbReference type="Rhea" id="RHEA:24384"/>
        <dbReference type="ChEBI" id="CHEBI:15377"/>
        <dbReference type="ChEBI" id="CHEBI:15378"/>
        <dbReference type="ChEBI" id="CHEBI:29985"/>
        <dbReference type="ChEBI" id="CHEBI:30616"/>
        <dbReference type="ChEBI" id="CHEBI:33019"/>
        <dbReference type="ChEBI" id="CHEBI:57540"/>
        <dbReference type="ChEBI" id="CHEBI:58359"/>
        <dbReference type="ChEBI" id="CHEBI:58437"/>
        <dbReference type="ChEBI" id="CHEBI:456215"/>
        <dbReference type="EC" id="6.3.5.1"/>
    </reaction>
</comment>
<comment type="pathway">
    <text evidence="1 7 8">Cofactor biosynthesis; NAD(+) biosynthesis; NAD(+) from deamido-NAD(+) (L-Gln route): step 1/1.</text>
</comment>
<feature type="active site" description="For glutaminase activity" evidence="7">
    <location>
        <position position="115"/>
    </location>
</feature>
<dbReference type="HAMAP" id="MF_02090">
    <property type="entry name" value="NadE_glutamine_dep"/>
    <property type="match status" value="1"/>
</dbReference>
<dbReference type="NCBIfam" id="TIGR00552">
    <property type="entry name" value="nadE"/>
    <property type="match status" value="1"/>
</dbReference>
<feature type="binding site" evidence="7">
    <location>
        <begin position="482"/>
        <end position="485"/>
    </location>
    <ligand>
        <name>deamido-NAD(+)</name>
        <dbReference type="ChEBI" id="CHEBI:58437"/>
        <note>ligand shared between two neighboring subunits</note>
    </ligand>
</feature>
<comment type="caution">
    <text evidence="11">The sequence shown here is derived from an EMBL/GenBank/DDBJ whole genome shotgun (WGS) entry which is preliminary data.</text>
</comment>
<name>H7EK38_9SPIR</name>
<dbReference type="GO" id="GO:0005524">
    <property type="term" value="F:ATP binding"/>
    <property type="evidence" value="ECO:0007669"/>
    <property type="project" value="UniProtKB-UniRule"/>
</dbReference>
<dbReference type="AlphaFoldDB" id="H7EK38"/>
<evidence type="ECO:0000256" key="4">
    <source>
        <dbReference type="ARBA" id="ARBA00022741"/>
    </source>
</evidence>
<dbReference type="PANTHER" id="PTHR23090:SF9">
    <property type="entry name" value="GLUTAMINE-DEPENDENT NAD(+) SYNTHETASE"/>
    <property type="match status" value="1"/>
</dbReference>
<dbReference type="InterPro" id="IPR014729">
    <property type="entry name" value="Rossmann-like_a/b/a_fold"/>
</dbReference>
<dbReference type="STRING" id="907348.TresaDRAFT_1461"/>
<dbReference type="GO" id="GO:0003952">
    <property type="term" value="F:NAD+ synthase (glutamine-hydrolyzing) activity"/>
    <property type="evidence" value="ECO:0007669"/>
    <property type="project" value="UniProtKB-UniRule"/>
</dbReference>
<dbReference type="SUPFAM" id="SSF52402">
    <property type="entry name" value="Adenine nucleotide alpha hydrolases-like"/>
    <property type="match status" value="1"/>
</dbReference>
<feature type="binding site" evidence="7">
    <location>
        <position position="208"/>
    </location>
    <ligand>
        <name>L-glutamine</name>
        <dbReference type="ChEBI" id="CHEBI:58359"/>
    </ligand>
</feature>
<dbReference type="GO" id="GO:0009435">
    <property type="term" value="P:NAD+ biosynthetic process"/>
    <property type="evidence" value="ECO:0007669"/>
    <property type="project" value="UniProtKB-UniRule"/>
</dbReference>
<evidence type="ECO:0000256" key="2">
    <source>
        <dbReference type="ARBA" id="ARBA00007145"/>
    </source>
</evidence>
<dbReference type="OrthoDB" id="9803818at2"/>
<keyword evidence="5 7" id="KW-0067">ATP-binding</keyword>
<comment type="similarity">
    <text evidence="2 7 8">In the C-terminal section; belongs to the NAD synthetase family.</text>
</comment>
<feature type="binding site" evidence="7">
    <location>
        <position position="121"/>
    </location>
    <ligand>
        <name>L-glutamine</name>
        <dbReference type="ChEBI" id="CHEBI:58359"/>
    </ligand>
</feature>
<evidence type="ECO:0000256" key="3">
    <source>
        <dbReference type="ARBA" id="ARBA00022598"/>
    </source>
</evidence>
<evidence type="ECO:0000313" key="11">
    <source>
        <dbReference type="EMBL" id="EIC02125.1"/>
    </source>
</evidence>
<dbReference type="Gene3D" id="1.10.10.1140">
    <property type="entry name" value="Glutamine-dependent NAD+ synthetase, C-terminal domain"/>
    <property type="match status" value="1"/>
</dbReference>
<comment type="similarity">
    <text evidence="9">Belongs to the NAD synthetase family.</text>
</comment>
<dbReference type="RefSeq" id="WP_002703832.1">
    <property type="nucleotide sequence ID" value="NZ_AGRW01000043.1"/>
</dbReference>
<dbReference type="Gene3D" id="3.60.110.10">
    <property type="entry name" value="Carbon-nitrogen hydrolase"/>
    <property type="match status" value="1"/>
</dbReference>
<feature type="active site" description="Proton acceptor; for glutaminase activity" evidence="7">
    <location>
        <position position="46"/>
    </location>
</feature>
<organism evidence="11 12">
    <name type="scientific">Treponema saccharophilum DSM 2985</name>
    <dbReference type="NCBI Taxonomy" id="907348"/>
    <lineage>
        <taxon>Bacteria</taxon>
        <taxon>Pseudomonadati</taxon>
        <taxon>Spirochaetota</taxon>
        <taxon>Spirochaetia</taxon>
        <taxon>Spirochaetales</taxon>
        <taxon>Treponemataceae</taxon>
        <taxon>Treponema</taxon>
    </lineage>
</organism>
<dbReference type="Pfam" id="PF02540">
    <property type="entry name" value="NAD_synthase"/>
    <property type="match status" value="1"/>
</dbReference>
<gene>
    <name evidence="7" type="primary">nadE</name>
    <name evidence="11" type="ORF">TresaDRAFT_1461</name>
</gene>
<evidence type="ECO:0000256" key="8">
    <source>
        <dbReference type="PIRNR" id="PIRNR006630"/>
    </source>
</evidence>
<dbReference type="Pfam" id="PF00795">
    <property type="entry name" value="CN_hydrolase"/>
    <property type="match status" value="1"/>
</dbReference>
<dbReference type="PANTHER" id="PTHR23090">
    <property type="entry name" value="NH 3 /GLUTAMINE-DEPENDENT NAD + SYNTHETASE"/>
    <property type="match status" value="1"/>
</dbReference>
<evidence type="ECO:0000256" key="7">
    <source>
        <dbReference type="HAMAP-Rule" id="MF_02090"/>
    </source>
</evidence>
<evidence type="ECO:0000256" key="6">
    <source>
        <dbReference type="ARBA" id="ARBA00023027"/>
    </source>
</evidence>
<dbReference type="InterPro" id="IPR014445">
    <property type="entry name" value="Gln-dep_NAD_synthase"/>
</dbReference>
<accession>H7EK38</accession>
<evidence type="ECO:0000313" key="12">
    <source>
        <dbReference type="Proteomes" id="UP000003571"/>
    </source>
</evidence>
<dbReference type="InterPro" id="IPR003694">
    <property type="entry name" value="NAD_synthase"/>
</dbReference>